<reference evidence="2" key="1">
    <citation type="submission" date="2018-08" db="EMBL/GenBank/DDBJ databases">
        <title>Thalassotalea euphylliae genome.</title>
        <authorList>
            <person name="Summers S."/>
            <person name="Rice S.A."/>
            <person name="Freckelton M.L."/>
            <person name="Nedved B.T."/>
            <person name="Hadfield M.G."/>
        </authorList>
    </citation>
    <scope>NUCLEOTIDE SEQUENCE [LARGE SCALE GENOMIC DNA]</scope>
    <source>
        <strain evidence="2">H3</strain>
    </source>
</reference>
<comment type="caution">
    <text evidence="1">The sequence shown here is derived from an EMBL/GenBank/DDBJ whole genome shotgun (WGS) entry which is preliminary data.</text>
</comment>
<evidence type="ECO:0000313" key="2">
    <source>
        <dbReference type="Proteomes" id="UP000256899"/>
    </source>
</evidence>
<sequence>MRFKWLKAARYSQDELNELLAANFPQTIPLPIANSQGELTILNAELTMPLAQDKLHIQLLCAMNISVAQRDIYRAHLVATGSVLPYFDTEERVIRIRDMQLAEIRLVNDDYAFIGSTTDLVTLFMPKPFKYLLLSTVKLTFSLLKGVVPNDLLNYLTLYSSGSKQRVLDYHKPEIENTLVDKVEQEDWFYELDESDFEEQIFAEYGQHIAVEDGHLVFKFYLD</sequence>
<organism evidence="1 2">
    <name type="scientific">Thalassotalea euphylliae</name>
    <dbReference type="NCBI Taxonomy" id="1655234"/>
    <lineage>
        <taxon>Bacteria</taxon>
        <taxon>Pseudomonadati</taxon>
        <taxon>Pseudomonadota</taxon>
        <taxon>Gammaproteobacteria</taxon>
        <taxon>Alteromonadales</taxon>
        <taxon>Colwelliaceae</taxon>
        <taxon>Thalassotalea</taxon>
    </lineage>
</organism>
<dbReference type="Gene3D" id="3.15.10.40">
    <property type="entry name" value="Uncharacterised protein PF07273, DUF1439"/>
    <property type="match status" value="1"/>
</dbReference>
<evidence type="ECO:0008006" key="3">
    <source>
        <dbReference type="Google" id="ProtNLM"/>
    </source>
</evidence>
<dbReference type="AlphaFoldDB" id="A0A3E0U5T9"/>
<proteinExistence type="predicted"/>
<name>A0A3E0U5T9_9GAMM</name>
<gene>
    <name evidence="1" type="ORF">DXX94_17120</name>
</gene>
<accession>A0A3E0U5T9</accession>
<evidence type="ECO:0000313" key="1">
    <source>
        <dbReference type="EMBL" id="REL32296.1"/>
    </source>
</evidence>
<keyword evidence="2" id="KW-1185">Reference proteome</keyword>
<protein>
    <recommendedName>
        <fullName evidence="3">DUF1439 domain-containing protein</fullName>
    </recommendedName>
</protein>
<dbReference type="EMBL" id="QUOT01000001">
    <property type="protein sequence ID" value="REL32296.1"/>
    <property type="molecule type" value="Genomic_DNA"/>
</dbReference>
<dbReference type="Proteomes" id="UP000256899">
    <property type="component" value="Unassembled WGS sequence"/>
</dbReference>